<evidence type="ECO:0000256" key="3">
    <source>
        <dbReference type="ARBA" id="ARBA00022490"/>
    </source>
</evidence>
<keyword evidence="4" id="KW-0853">WD repeat</keyword>
<feature type="coiled-coil region" evidence="9">
    <location>
        <begin position="83"/>
        <end position="117"/>
    </location>
</feature>
<feature type="region of interest" description="Disordered" evidence="10">
    <location>
        <begin position="660"/>
        <end position="696"/>
    </location>
</feature>
<sequence>VNTLKEYWSFNVHDNDYGQIRGICSSYDDRFLITCGGDGNIFTFNILSPEDVHKELKAKIPSPRSGLEKEKATEDIEDPNAYNIEEVKQKKEYERIMKEAEEKKNKKREELIALRHEFLFLLQKNEELPKHMQLHREQYEMDHRIFEELDRQTAQRIQLVQKELAWEHEKHLIGLQKLQNQFRDSLEFDTVVVHAIQSNHQISTYRLLAILLAMSKTYYQDKERPSWKRTVLKRAWKQAEKREIVRETRHASIFEGEAEKLKTSEVRKPTTHYIASKREQIRRIVEKSDKVKAKIMKRKAKWDELYKSKPSDDYENPKDVEDIREAQENMGCYKLKTATNYRVPEHKRMNTEKKMTQLTSLEVLIHKRKVNMNKEIMSLRDLKISIIHEIKCLVQELKSIQAALDLSECLPLPLIPQLHPDEVPEKKFEYNSDILLKFKEEQEAKAKLQEQLEGSPSSRAFRHRFLRAPSIKEIDPMAQAAGARPMKIASSVVTEQRKVFQIEKAEPTEMELEMLKREKIKNLYLQDTLIKKINALVINFDAELRFLRHKKLKLDVQMKSADLRYITWYEELLILKNLEKHENPLQGRVNTLISEQEAMQSKLNSYLAQMEERKCEVVKLEEREKALYANFQASLGENNEFAHFLTKVLKKKIKCVEKKEVGREADEDDENEEENDEESSMGIDEENSASEDEVFDDSVCPKNCNEALFRNTIQLWQEWLDIKKALTEEKKVAANLRKKYNAFAKK</sequence>
<evidence type="ECO:0000313" key="11">
    <source>
        <dbReference type="EMBL" id="NXS48469.1"/>
    </source>
</evidence>
<evidence type="ECO:0000256" key="9">
    <source>
        <dbReference type="SAM" id="Coils"/>
    </source>
</evidence>
<evidence type="ECO:0000256" key="4">
    <source>
        <dbReference type="ARBA" id="ARBA00022574"/>
    </source>
</evidence>
<feature type="compositionally biased region" description="Acidic residues" evidence="10">
    <location>
        <begin position="665"/>
        <end position="696"/>
    </location>
</feature>
<dbReference type="GO" id="GO:0005856">
    <property type="term" value="C:cytoskeleton"/>
    <property type="evidence" value="ECO:0007669"/>
    <property type="project" value="UniProtKB-SubCell"/>
</dbReference>
<evidence type="ECO:0000256" key="6">
    <source>
        <dbReference type="ARBA" id="ARBA00023054"/>
    </source>
</evidence>
<accession>A0A7L2URY6</accession>
<evidence type="ECO:0000313" key="12">
    <source>
        <dbReference type="Proteomes" id="UP000528411"/>
    </source>
</evidence>
<feature type="non-terminal residue" evidence="11">
    <location>
        <position position="1"/>
    </location>
</feature>
<dbReference type="AlphaFoldDB" id="A0A7L2URY6"/>
<evidence type="ECO:0000256" key="10">
    <source>
        <dbReference type="SAM" id="MobiDB-lite"/>
    </source>
</evidence>
<dbReference type="OrthoDB" id="9084507at2759"/>
<feature type="non-terminal residue" evidence="11">
    <location>
        <position position="746"/>
    </location>
</feature>
<dbReference type="PANTHER" id="PTHR14885:SF3">
    <property type="entry name" value="CILIA- AND FLAGELLA-ASSOCIATED PROTEIN 44"/>
    <property type="match status" value="1"/>
</dbReference>
<gene>
    <name evidence="11" type="primary">Cfap44</name>
    <name evidence="11" type="ORF">BALREX_R09968</name>
</gene>
<keyword evidence="12" id="KW-1185">Reference proteome</keyword>
<comment type="subcellular location">
    <subcellularLocation>
        <location evidence="1">Cell projection</location>
        <location evidence="1">Cilium</location>
    </subcellularLocation>
    <subcellularLocation>
        <location evidence="2">Cytoplasm</location>
        <location evidence="2">Cytoskeleton</location>
    </subcellularLocation>
</comment>
<name>A0A7L2URY6_BALRX</name>
<keyword evidence="7" id="KW-0206">Cytoskeleton</keyword>
<keyword evidence="5" id="KW-0677">Repeat</keyword>
<evidence type="ECO:0000256" key="1">
    <source>
        <dbReference type="ARBA" id="ARBA00004138"/>
    </source>
</evidence>
<evidence type="ECO:0000256" key="2">
    <source>
        <dbReference type="ARBA" id="ARBA00004245"/>
    </source>
</evidence>
<evidence type="ECO:0000256" key="5">
    <source>
        <dbReference type="ARBA" id="ARBA00022737"/>
    </source>
</evidence>
<protein>
    <submittedName>
        <fullName evidence="11">CFA44 protein</fullName>
    </submittedName>
</protein>
<keyword evidence="8" id="KW-0966">Cell projection</keyword>
<organism evidence="11 12">
    <name type="scientific">Balaeniceps rex</name>
    <name type="common">Shoebill</name>
    <dbReference type="NCBI Taxonomy" id="33584"/>
    <lineage>
        <taxon>Eukaryota</taxon>
        <taxon>Metazoa</taxon>
        <taxon>Chordata</taxon>
        <taxon>Craniata</taxon>
        <taxon>Vertebrata</taxon>
        <taxon>Euteleostomi</taxon>
        <taxon>Archelosauria</taxon>
        <taxon>Archosauria</taxon>
        <taxon>Dinosauria</taxon>
        <taxon>Saurischia</taxon>
        <taxon>Theropoda</taxon>
        <taxon>Coelurosauria</taxon>
        <taxon>Aves</taxon>
        <taxon>Neognathae</taxon>
        <taxon>Neoaves</taxon>
        <taxon>Aequornithes</taxon>
        <taxon>Pelecaniformes</taxon>
        <taxon>Balaenicipitidae</taxon>
        <taxon>Balaeniceps</taxon>
    </lineage>
</organism>
<proteinExistence type="predicted"/>
<comment type="caution">
    <text evidence="11">The sequence shown here is derived from an EMBL/GenBank/DDBJ whole genome shotgun (WGS) entry which is preliminary data.</text>
</comment>
<keyword evidence="6 9" id="KW-0175">Coiled coil</keyword>
<keyword evidence="3" id="KW-0963">Cytoplasm</keyword>
<evidence type="ECO:0000256" key="7">
    <source>
        <dbReference type="ARBA" id="ARBA00023212"/>
    </source>
</evidence>
<dbReference type="PANTHER" id="PTHR14885">
    <property type="entry name" value="CILIA- AND FLAGELLA-ASSOCIATED PROTEIN 43-RELATED"/>
    <property type="match status" value="1"/>
</dbReference>
<reference evidence="11 12" key="1">
    <citation type="submission" date="2019-09" db="EMBL/GenBank/DDBJ databases">
        <title>Bird 10,000 Genomes (B10K) Project - Family phase.</title>
        <authorList>
            <person name="Zhang G."/>
        </authorList>
    </citation>
    <scope>NUCLEOTIDE SEQUENCE [LARGE SCALE GENOMIC DNA]</scope>
    <source>
        <strain evidence="11">B10K-DU-012-56</strain>
    </source>
</reference>
<dbReference type="Proteomes" id="UP000528411">
    <property type="component" value="Unassembled WGS sequence"/>
</dbReference>
<evidence type="ECO:0000256" key="8">
    <source>
        <dbReference type="ARBA" id="ARBA00023273"/>
    </source>
</evidence>
<dbReference type="EMBL" id="VYZW01052039">
    <property type="protein sequence ID" value="NXS48469.1"/>
    <property type="molecule type" value="Genomic_DNA"/>
</dbReference>
<dbReference type="GO" id="GO:0005929">
    <property type="term" value="C:cilium"/>
    <property type="evidence" value="ECO:0007669"/>
    <property type="project" value="UniProtKB-SubCell"/>
</dbReference>